<dbReference type="AlphaFoldDB" id="A0A1C3VJX5"/>
<evidence type="ECO:0000256" key="2">
    <source>
        <dbReference type="RuleBase" id="RU003707"/>
    </source>
</evidence>
<protein>
    <submittedName>
        <fullName evidence="3">Enoyl-CoA hydratase/carnithine racemase</fullName>
    </submittedName>
</protein>
<accession>A0A1C3VJX5</accession>
<dbReference type="InterPro" id="IPR001753">
    <property type="entry name" value="Enoyl-CoA_hydra/iso"/>
</dbReference>
<dbReference type="PROSITE" id="PS00166">
    <property type="entry name" value="ENOYL_COA_HYDRATASE"/>
    <property type="match status" value="1"/>
</dbReference>
<dbReference type="GO" id="GO:0006635">
    <property type="term" value="P:fatty acid beta-oxidation"/>
    <property type="evidence" value="ECO:0007669"/>
    <property type="project" value="TreeGrafter"/>
</dbReference>
<dbReference type="Pfam" id="PF00378">
    <property type="entry name" value="ECH_1"/>
    <property type="match status" value="1"/>
</dbReference>
<reference evidence="3 4" key="1">
    <citation type="submission" date="2016-08" db="EMBL/GenBank/DDBJ databases">
        <authorList>
            <person name="Seilhamer J.J."/>
        </authorList>
    </citation>
    <scope>NUCLEOTIDE SEQUENCE [LARGE SCALE GENOMIC DNA]</scope>
    <source>
        <strain evidence="3 4">CCBAU 10071</strain>
    </source>
</reference>
<dbReference type="CDD" id="cd06558">
    <property type="entry name" value="crotonase-like"/>
    <property type="match status" value="1"/>
</dbReference>
<name>A0A1C3VJX5_9BRAD</name>
<dbReference type="PANTHER" id="PTHR11941:SF54">
    <property type="entry name" value="ENOYL-COA HYDRATASE, MITOCHONDRIAL"/>
    <property type="match status" value="1"/>
</dbReference>
<dbReference type="InterPro" id="IPR029045">
    <property type="entry name" value="ClpP/crotonase-like_dom_sf"/>
</dbReference>
<gene>
    <name evidence="3" type="ORF">GA0061099_1004109</name>
</gene>
<sequence length="264" mass="27695">MSSISKPVSSCVKVSYEGPVAVLSMEFAPHNLIGFDLMGGIREGLASAKEAGSRAVLLKSGLRHFSAGADTSLFERSQGPEGRVGSSSLAFLRDLEKFPLPIVAAVQGVCVGGGFELALACDFIIAARSAKIGSVEATLGLNPLMGAIQRQVQRAGIARAKEMSMLGRRYDAATLEKWNIINLVVDDEKLGEAAMMVALELGNGPTLAHTSTKQIANLAAAKGVEAADEAMAQLQRPLWTSADLNIGLESLMKQGPGLAVFKGR</sequence>
<proteinExistence type="inferred from homology"/>
<dbReference type="SUPFAM" id="SSF52096">
    <property type="entry name" value="ClpP/crotonase"/>
    <property type="match status" value="1"/>
</dbReference>
<dbReference type="GO" id="GO:0003824">
    <property type="term" value="F:catalytic activity"/>
    <property type="evidence" value="ECO:0007669"/>
    <property type="project" value="InterPro"/>
</dbReference>
<evidence type="ECO:0000313" key="3">
    <source>
        <dbReference type="EMBL" id="SCB28061.1"/>
    </source>
</evidence>
<dbReference type="Gene3D" id="3.90.226.10">
    <property type="entry name" value="2-enoyl-CoA Hydratase, Chain A, domain 1"/>
    <property type="match status" value="1"/>
</dbReference>
<evidence type="ECO:0000256" key="1">
    <source>
        <dbReference type="ARBA" id="ARBA00005254"/>
    </source>
</evidence>
<evidence type="ECO:0000313" key="4">
    <source>
        <dbReference type="Proteomes" id="UP000183174"/>
    </source>
</evidence>
<comment type="similarity">
    <text evidence="1 2">Belongs to the enoyl-CoA hydratase/isomerase family.</text>
</comment>
<dbReference type="InterPro" id="IPR018376">
    <property type="entry name" value="Enoyl-CoA_hyd/isom_CS"/>
</dbReference>
<organism evidence="3 4">
    <name type="scientific">Bradyrhizobium yuanmingense</name>
    <dbReference type="NCBI Taxonomy" id="108015"/>
    <lineage>
        <taxon>Bacteria</taxon>
        <taxon>Pseudomonadati</taxon>
        <taxon>Pseudomonadota</taxon>
        <taxon>Alphaproteobacteria</taxon>
        <taxon>Hyphomicrobiales</taxon>
        <taxon>Nitrobacteraceae</taxon>
        <taxon>Bradyrhizobium</taxon>
    </lineage>
</organism>
<dbReference type="EMBL" id="FMAE01000004">
    <property type="protein sequence ID" value="SCB28061.1"/>
    <property type="molecule type" value="Genomic_DNA"/>
</dbReference>
<dbReference type="PANTHER" id="PTHR11941">
    <property type="entry name" value="ENOYL-COA HYDRATASE-RELATED"/>
    <property type="match status" value="1"/>
</dbReference>
<dbReference type="Proteomes" id="UP000183174">
    <property type="component" value="Unassembled WGS sequence"/>
</dbReference>